<keyword evidence="3" id="KW-0963">Cytoplasm</keyword>
<proteinExistence type="inferred from homology"/>
<keyword evidence="3" id="KW-0808">Transferase</keyword>
<evidence type="ECO:0000313" key="7">
    <source>
        <dbReference type="EMBL" id="CAG7635335.1"/>
    </source>
</evidence>
<dbReference type="InterPro" id="IPR022635">
    <property type="entry name" value="DNA_polIII_beta_C"/>
</dbReference>
<dbReference type="Pfam" id="PF00712">
    <property type="entry name" value="DNA_pol3_beta"/>
    <property type="match status" value="1"/>
</dbReference>
<evidence type="ECO:0000256" key="1">
    <source>
        <dbReference type="ARBA" id="ARBA00021035"/>
    </source>
</evidence>
<dbReference type="NCBIfam" id="TIGR00663">
    <property type="entry name" value="dnan"/>
    <property type="match status" value="1"/>
</dbReference>
<evidence type="ECO:0000259" key="6">
    <source>
        <dbReference type="Pfam" id="PF02768"/>
    </source>
</evidence>
<dbReference type="PANTHER" id="PTHR30478">
    <property type="entry name" value="DNA POLYMERASE III SUBUNIT BETA"/>
    <property type="match status" value="1"/>
</dbReference>
<dbReference type="InterPro" id="IPR001001">
    <property type="entry name" value="DNA_polIII_beta"/>
</dbReference>
<dbReference type="RefSeq" id="WP_218098470.1">
    <property type="nucleotide sequence ID" value="NZ_CAJVCE010000005.1"/>
</dbReference>
<sequence>MNKVIFHIVQSELLRALQLVSRTVVANNPVPILSGIYVSAELQQLMLIAGNAVSRIQYRIPVERNGCEIVQPGSVVVPAKYLLEWVRKLPPGVVTFEVSSAFLVTVRSGAAVCRIGGMNPEDYPSTPEKTAVYPAFRISNEALKRAIQQVAFAVSTSESRPVLTGVHCQVSNTALRLSASDSIRLAIGQAPIQRESETDAEVPPFIVPGKVLYDFSKMIPDTKEMTRIVVCSQQIRLQTEQLEAHLMLLLGTYPSVDRIIPSEFATEMVVSTSGFLEAIERVTLMSGEGNPVKLDSTCAKTVQFASRTAEIGEVFEEVPVRDLSGEAVSVCFNGKYMTDIVRAIDSTHLAVRFSGKSSPILLQPAGCPDSQYLLTPIRTHA</sequence>
<dbReference type="InterPro" id="IPR022637">
    <property type="entry name" value="DNA_polIII_beta_cen"/>
</dbReference>
<evidence type="ECO:0000313" key="8">
    <source>
        <dbReference type="Proteomes" id="UP000730618"/>
    </source>
</evidence>
<protein>
    <recommendedName>
        <fullName evidence="1 3">Beta sliding clamp</fullName>
    </recommendedName>
</protein>
<comment type="similarity">
    <text evidence="3">Belongs to the beta sliding clamp family.</text>
</comment>
<dbReference type="SMART" id="SM00480">
    <property type="entry name" value="POL3Bc"/>
    <property type="match status" value="1"/>
</dbReference>
<organism evidence="7 8">
    <name type="scientific">Paenibacillus allorhizosphaerae</name>
    <dbReference type="NCBI Taxonomy" id="2849866"/>
    <lineage>
        <taxon>Bacteria</taxon>
        <taxon>Bacillati</taxon>
        <taxon>Bacillota</taxon>
        <taxon>Bacilli</taxon>
        <taxon>Bacillales</taxon>
        <taxon>Paenibacillaceae</taxon>
        <taxon>Paenibacillus</taxon>
    </lineage>
</organism>
<keyword evidence="3" id="KW-0235">DNA replication</keyword>
<feature type="domain" description="DNA polymerase III beta sliding clamp N-terminal" evidence="4">
    <location>
        <begin position="6"/>
        <end position="126"/>
    </location>
</feature>
<feature type="domain" description="DNA polymerase III beta sliding clamp C-terminal" evidence="6">
    <location>
        <begin position="258"/>
        <end position="378"/>
    </location>
</feature>
<keyword evidence="3" id="KW-0548">Nucleotidyltransferase</keyword>
<dbReference type="CDD" id="cd00140">
    <property type="entry name" value="beta_clamp"/>
    <property type="match status" value="1"/>
</dbReference>
<comment type="function">
    <text evidence="3">Confers DNA tethering and processivity to DNA polymerases and other proteins. Acts as a clamp, forming a ring around DNA (a reaction catalyzed by the clamp-loading complex) which diffuses in an ATP-independent manner freely and bidirectionally along dsDNA. Initially characterized for its ability to contact the catalytic subunit of DNA polymerase III (Pol III), a complex, multichain enzyme responsible for most of the replicative synthesis in bacteria; Pol III exhibits 3'-5' exonuclease proofreading activity. The beta chain is required for initiation of replication as well as for processivity of DNA replication.</text>
</comment>
<evidence type="ECO:0000259" key="5">
    <source>
        <dbReference type="Pfam" id="PF02767"/>
    </source>
</evidence>
<comment type="subcellular location">
    <subcellularLocation>
        <location evidence="3">Cytoplasm</location>
    </subcellularLocation>
</comment>
<evidence type="ECO:0000256" key="3">
    <source>
        <dbReference type="PIRNR" id="PIRNR000804"/>
    </source>
</evidence>
<feature type="domain" description="DNA polymerase III beta sliding clamp central" evidence="5">
    <location>
        <begin position="138"/>
        <end position="254"/>
    </location>
</feature>
<keyword evidence="8" id="KW-1185">Reference proteome</keyword>
<dbReference type="Pfam" id="PF02767">
    <property type="entry name" value="DNA_pol3_beta_2"/>
    <property type="match status" value="1"/>
</dbReference>
<evidence type="ECO:0000256" key="2">
    <source>
        <dbReference type="ARBA" id="ARBA00023125"/>
    </source>
</evidence>
<evidence type="ECO:0000259" key="4">
    <source>
        <dbReference type="Pfam" id="PF00712"/>
    </source>
</evidence>
<accession>A0ABM8VG49</accession>
<comment type="caution">
    <text evidence="7">The sequence shown here is derived from an EMBL/GenBank/DDBJ whole genome shotgun (WGS) entry which is preliminary data.</text>
</comment>
<dbReference type="Proteomes" id="UP000730618">
    <property type="component" value="Unassembled WGS sequence"/>
</dbReference>
<reference evidence="7 8" key="1">
    <citation type="submission" date="2021-06" db="EMBL/GenBank/DDBJ databases">
        <authorList>
            <person name="Criscuolo A."/>
        </authorList>
    </citation>
    <scope>NUCLEOTIDE SEQUENCE [LARGE SCALE GENOMIC DNA]</scope>
    <source>
        <strain evidence="8">CIP 111802</strain>
    </source>
</reference>
<keyword evidence="3" id="KW-0239">DNA-directed DNA polymerase</keyword>
<dbReference type="InterPro" id="IPR022634">
    <property type="entry name" value="DNA_polIII_beta_N"/>
</dbReference>
<dbReference type="EMBL" id="CAJVCE010000005">
    <property type="protein sequence ID" value="CAG7635335.1"/>
    <property type="molecule type" value="Genomic_DNA"/>
</dbReference>
<name>A0ABM8VG49_9BACL</name>
<comment type="subunit">
    <text evidence="3">Forms a ring-shaped head-to-tail homodimer around DNA.</text>
</comment>
<dbReference type="PANTHER" id="PTHR30478:SF0">
    <property type="entry name" value="BETA SLIDING CLAMP"/>
    <property type="match status" value="1"/>
</dbReference>
<keyword evidence="2" id="KW-0238">DNA-binding</keyword>
<dbReference type="PIRSF" id="PIRSF000804">
    <property type="entry name" value="DNA_pol_III_b"/>
    <property type="match status" value="1"/>
</dbReference>
<dbReference type="Pfam" id="PF02768">
    <property type="entry name" value="DNA_pol3_beta_3"/>
    <property type="match status" value="1"/>
</dbReference>
<gene>
    <name evidence="7" type="primary">dnaN_1</name>
    <name evidence="7" type="ORF">PAECIP111802_02128</name>
</gene>